<dbReference type="PROSITE" id="PS50011">
    <property type="entry name" value="PROTEIN_KINASE_DOM"/>
    <property type="match status" value="1"/>
</dbReference>
<dbReference type="HOGENOM" id="CLU_414358_0_0_6"/>
<evidence type="ECO:0000259" key="4">
    <source>
        <dbReference type="PROSITE" id="PS50011"/>
    </source>
</evidence>
<gene>
    <name evidence="5" type="ORF">LHA_2268</name>
</gene>
<dbReference type="PROSITE" id="PS00108">
    <property type="entry name" value="PROTEIN_KINASE_ST"/>
    <property type="match status" value="1"/>
</dbReference>
<evidence type="ECO:0000313" key="6">
    <source>
        <dbReference type="Proteomes" id="UP000032803"/>
    </source>
</evidence>
<keyword evidence="5" id="KW-0808">Transferase</keyword>
<protein>
    <submittedName>
        <fullName evidence="5">Putative Mitogen-activated protein kinase kinase kinase [STPK domain]</fullName>
        <ecNumber evidence="5">2.7.11.25</ecNumber>
    </submittedName>
</protein>
<feature type="binding site" evidence="3">
    <location>
        <position position="115"/>
    </location>
    <ligand>
        <name>ATP</name>
        <dbReference type="ChEBI" id="CHEBI:30616"/>
    </ligand>
</feature>
<evidence type="ECO:0000256" key="2">
    <source>
        <dbReference type="ARBA" id="ARBA00022840"/>
    </source>
</evidence>
<organism evidence="5 6">
    <name type="scientific">Legionella hackeliae</name>
    <dbReference type="NCBI Taxonomy" id="449"/>
    <lineage>
        <taxon>Bacteria</taxon>
        <taxon>Pseudomonadati</taxon>
        <taxon>Pseudomonadota</taxon>
        <taxon>Gammaproteobacteria</taxon>
        <taxon>Legionellales</taxon>
        <taxon>Legionellaceae</taxon>
        <taxon>Legionella</taxon>
    </lineage>
</organism>
<keyword evidence="5" id="KW-0418">Kinase</keyword>
<dbReference type="RefSeq" id="WP_045106515.1">
    <property type="nucleotide sequence ID" value="NZ_LN681225.1"/>
</dbReference>
<dbReference type="CDD" id="cd00180">
    <property type="entry name" value="PKc"/>
    <property type="match status" value="1"/>
</dbReference>
<evidence type="ECO:0000313" key="5">
    <source>
        <dbReference type="EMBL" id="CEK11288.1"/>
    </source>
</evidence>
<dbReference type="AlphaFoldDB" id="A0A0A8URB9"/>
<evidence type="ECO:0000256" key="3">
    <source>
        <dbReference type="PROSITE-ProRule" id="PRU10141"/>
    </source>
</evidence>
<dbReference type="OrthoDB" id="5633255at2"/>
<dbReference type="InterPro" id="IPR011009">
    <property type="entry name" value="Kinase-like_dom_sf"/>
</dbReference>
<dbReference type="STRING" id="449.LHA_2268"/>
<dbReference type="Gene3D" id="1.10.510.10">
    <property type="entry name" value="Transferase(Phosphotransferase) domain 1"/>
    <property type="match status" value="1"/>
</dbReference>
<dbReference type="PROSITE" id="PS00107">
    <property type="entry name" value="PROTEIN_KINASE_ATP"/>
    <property type="match status" value="1"/>
</dbReference>
<dbReference type="Pfam" id="PF00069">
    <property type="entry name" value="Pkinase"/>
    <property type="match status" value="1"/>
</dbReference>
<keyword evidence="6" id="KW-1185">Reference proteome</keyword>
<dbReference type="EC" id="2.7.11.25" evidence="5"/>
<dbReference type="GO" id="GO:0005524">
    <property type="term" value="F:ATP binding"/>
    <property type="evidence" value="ECO:0007669"/>
    <property type="project" value="UniProtKB-UniRule"/>
</dbReference>
<feature type="domain" description="Protein kinase" evidence="4">
    <location>
        <begin position="86"/>
        <end position="359"/>
    </location>
</feature>
<proteinExistence type="predicted"/>
<dbReference type="PATRIC" id="fig|449.7.peg.191"/>
<dbReference type="SUPFAM" id="SSF56112">
    <property type="entry name" value="Protein kinase-like (PK-like)"/>
    <property type="match status" value="1"/>
</dbReference>
<dbReference type="InterPro" id="IPR008271">
    <property type="entry name" value="Ser/Thr_kinase_AS"/>
</dbReference>
<sequence length="662" mass="76548">MTLSIYEIDLPSAPRKVKLDDLTPDGKLLTDEQTNQTIQHIEHKRKSSGKALKKAPFAQRFKKSELNIPYDIIAIDDDYYVIYYGAKRDAHLGIGGFGYVKLAQNIKTGIWVVLKLTVPDPKQREYLILQQAKLAIGYLERNVSKKNSFIEFQINRNSSWWVPQQANLLMTLAEGTSLADLFTGNYVLSVNKWIEIILQVLKEYEQIKKNGIVHKDLKLSNIFYSFAENKATIIDYGASRRKRFFLNTTKEKIIYTEGYTAPEIVKKGKYSEASDIYALGATFFYLLYLNDPKKSPINDPTLFQKLYSYCFSTMANPNAENRPSTEETITFFEEVQHSLSNLLPKPFRKIALLPVSEYLHYRDEAKTLDENQVPIVETSNSPPLKEENVTLPKQENYFTSFITSTFALISNYFYSTNTTQPQDVVDKSKEGKSELRPPKEIKKRYDRSFITSLKLFDEVWLIDTSKRTKKEYIQLRRELEEQRIIVGQRGFLSDNEDLSLSLPSIFNSFCKDKKSKQHRYFCITAQKEIKPPPGICSITLQPEEDEPYYQNIIETYANLEICEEYNRIKSSLTSLSMGQDIVKNTIVDLDKHFTDGNLSLSYLKNGLKELKTQLTTLERSTYSESHNRASTVFFSKLVQSQTSQYIKKIDEDIEEWVDSYGM</sequence>
<dbReference type="SMART" id="SM00220">
    <property type="entry name" value="S_TKc"/>
    <property type="match status" value="1"/>
</dbReference>
<dbReference type="EMBL" id="LN681225">
    <property type="protein sequence ID" value="CEK11288.1"/>
    <property type="molecule type" value="Genomic_DNA"/>
</dbReference>
<keyword evidence="1 3" id="KW-0547">Nucleotide-binding</keyword>
<evidence type="ECO:0000256" key="1">
    <source>
        <dbReference type="ARBA" id="ARBA00022741"/>
    </source>
</evidence>
<dbReference type="InterPro" id="IPR017441">
    <property type="entry name" value="Protein_kinase_ATP_BS"/>
</dbReference>
<keyword evidence="2 3" id="KW-0067">ATP-binding</keyword>
<dbReference type="PANTHER" id="PTHR44167">
    <property type="entry name" value="OVARIAN-SPECIFIC SERINE/THREONINE-PROTEIN KINASE LOK-RELATED"/>
    <property type="match status" value="1"/>
</dbReference>
<dbReference type="KEGG" id="lha:LHA_2268"/>
<reference evidence="6" key="1">
    <citation type="submission" date="2014-09" db="EMBL/GenBank/DDBJ databases">
        <authorList>
            <person name="Gomez-Valero L."/>
        </authorList>
    </citation>
    <scope>NUCLEOTIDE SEQUENCE [LARGE SCALE GENOMIC DNA]</scope>
    <source>
        <strain evidence="6">ATCC35250</strain>
    </source>
</reference>
<accession>A0A0A8URB9</accession>
<dbReference type="Proteomes" id="UP000032803">
    <property type="component" value="Chromosome I"/>
</dbReference>
<name>A0A0A8URB9_LEGHA</name>
<dbReference type="InterPro" id="IPR000719">
    <property type="entry name" value="Prot_kinase_dom"/>
</dbReference>
<dbReference type="GO" id="GO:0004672">
    <property type="term" value="F:protein kinase activity"/>
    <property type="evidence" value="ECO:0007669"/>
    <property type="project" value="InterPro"/>
</dbReference>
<dbReference type="PANTHER" id="PTHR44167:SF24">
    <property type="entry name" value="SERINE_THREONINE-PROTEIN KINASE CHK2"/>
    <property type="match status" value="1"/>
</dbReference>